<evidence type="ECO:0000256" key="2">
    <source>
        <dbReference type="ARBA" id="ARBA00006448"/>
    </source>
</evidence>
<comment type="similarity">
    <text evidence="2">Belongs to the UPF0702 family.</text>
</comment>
<evidence type="ECO:0000313" key="9">
    <source>
        <dbReference type="EMBL" id="MBB5719667.1"/>
    </source>
</evidence>
<reference evidence="9 10" key="1">
    <citation type="submission" date="2020-08" db="EMBL/GenBank/DDBJ databases">
        <title>Genomic Encyclopedia of Type Strains, Phase IV (KMG-IV): sequencing the most valuable type-strain genomes for metagenomic binning, comparative biology and taxonomic classification.</title>
        <authorList>
            <person name="Goeker M."/>
        </authorList>
    </citation>
    <scope>NUCLEOTIDE SEQUENCE [LARGE SCALE GENOMIC DNA]</scope>
    <source>
        <strain evidence="9 10">DSM 27203</strain>
    </source>
</reference>
<evidence type="ECO:0000256" key="6">
    <source>
        <dbReference type="ARBA" id="ARBA00023136"/>
    </source>
</evidence>
<accession>A0A840Z1L4</accession>
<keyword evidence="6 7" id="KW-0472">Membrane</keyword>
<keyword evidence="3" id="KW-1003">Cell membrane</keyword>
<dbReference type="EMBL" id="JACIJI010000005">
    <property type="protein sequence ID" value="MBB5719667.1"/>
    <property type="molecule type" value="Genomic_DNA"/>
</dbReference>
<keyword evidence="4 7" id="KW-0812">Transmembrane</keyword>
<feature type="transmembrane region" description="Helical" evidence="7">
    <location>
        <begin position="12"/>
        <end position="34"/>
    </location>
</feature>
<evidence type="ECO:0000313" key="10">
    <source>
        <dbReference type="Proteomes" id="UP000554342"/>
    </source>
</evidence>
<organism evidence="9 10">
    <name type="scientific">Stakelama sediminis</name>
    <dbReference type="NCBI Taxonomy" id="463200"/>
    <lineage>
        <taxon>Bacteria</taxon>
        <taxon>Pseudomonadati</taxon>
        <taxon>Pseudomonadota</taxon>
        <taxon>Alphaproteobacteria</taxon>
        <taxon>Sphingomonadales</taxon>
        <taxon>Sphingomonadaceae</taxon>
        <taxon>Stakelama</taxon>
    </lineage>
</organism>
<comment type="subcellular location">
    <subcellularLocation>
        <location evidence="1">Cell membrane</location>
        <topology evidence="1">Multi-pass membrane protein</topology>
    </subcellularLocation>
</comment>
<evidence type="ECO:0000256" key="7">
    <source>
        <dbReference type="SAM" id="Phobius"/>
    </source>
</evidence>
<dbReference type="GO" id="GO:0005886">
    <property type="term" value="C:plasma membrane"/>
    <property type="evidence" value="ECO:0007669"/>
    <property type="project" value="UniProtKB-SubCell"/>
</dbReference>
<evidence type="ECO:0000256" key="1">
    <source>
        <dbReference type="ARBA" id="ARBA00004651"/>
    </source>
</evidence>
<dbReference type="PANTHER" id="PTHR34582">
    <property type="entry name" value="UPF0702 TRANSMEMBRANE PROTEIN YCAP"/>
    <property type="match status" value="1"/>
</dbReference>
<dbReference type="PANTHER" id="PTHR34582:SF6">
    <property type="entry name" value="UPF0702 TRANSMEMBRANE PROTEIN YCAP"/>
    <property type="match status" value="1"/>
</dbReference>
<comment type="caution">
    <text evidence="9">The sequence shown here is derived from an EMBL/GenBank/DDBJ whole genome shotgun (WGS) entry which is preliminary data.</text>
</comment>
<keyword evidence="5 7" id="KW-1133">Transmembrane helix</keyword>
<dbReference type="Gene3D" id="3.30.240.20">
    <property type="entry name" value="bsu07140 like domains"/>
    <property type="match status" value="1"/>
</dbReference>
<keyword evidence="10" id="KW-1185">Reference proteome</keyword>
<name>A0A840Z1L4_9SPHN</name>
<dbReference type="InterPro" id="IPR023090">
    <property type="entry name" value="UPF0702_alpha/beta_dom_sf"/>
</dbReference>
<feature type="transmembrane region" description="Helical" evidence="7">
    <location>
        <begin position="46"/>
        <end position="64"/>
    </location>
</feature>
<dbReference type="RefSeq" id="WP_184004699.1">
    <property type="nucleotide sequence ID" value="NZ_BAABIF010000030.1"/>
</dbReference>
<proteinExistence type="inferred from homology"/>
<feature type="transmembrane region" description="Helical" evidence="7">
    <location>
        <begin position="70"/>
        <end position="92"/>
    </location>
</feature>
<evidence type="ECO:0000256" key="4">
    <source>
        <dbReference type="ARBA" id="ARBA00022692"/>
    </source>
</evidence>
<evidence type="ECO:0000256" key="5">
    <source>
        <dbReference type="ARBA" id="ARBA00022989"/>
    </source>
</evidence>
<evidence type="ECO:0000256" key="3">
    <source>
        <dbReference type="ARBA" id="ARBA00022475"/>
    </source>
</evidence>
<feature type="domain" description="YetF C-terminal" evidence="8">
    <location>
        <begin position="93"/>
        <end position="160"/>
    </location>
</feature>
<dbReference type="Pfam" id="PF04239">
    <property type="entry name" value="DUF421"/>
    <property type="match status" value="1"/>
</dbReference>
<dbReference type="Proteomes" id="UP000554342">
    <property type="component" value="Unassembled WGS sequence"/>
</dbReference>
<gene>
    <name evidence="9" type="ORF">FHR23_002615</name>
</gene>
<protein>
    <submittedName>
        <fullName evidence="9">Uncharacterized membrane protein YcaP (DUF421 family)</fullName>
    </submittedName>
</protein>
<evidence type="ECO:0000259" key="8">
    <source>
        <dbReference type="Pfam" id="PF04239"/>
    </source>
</evidence>
<sequence>METFHAIFGSPHSISAAQACARTVLVFAYGLILFRLAGRRTFARWSALDITVSIIVGSTLSRGLSGNAPLPTVFLEVALIMALHWIIARIIAHRRMFSRLIEGPAIELARDGKLFLSRLQQHSVSAADLDEALRSQGIENIDQASRVTLEPSGRISVLKSK</sequence>
<dbReference type="InterPro" id="IPR007353">
    <property type="entry name" value="DUF421"/>
</dbReference>
<dbReference type="AlphaFoldDB" id="A0A840Z1L4"/>